<organism evidence="1">
    <name type="scientific">Tanacetum cinerariifolium</name>
    <name type="common">Dalmatian daisy</name>
    <name type="synonym">Chrysanthemum cinerariifolium</name>
    <dbReference type="NCBI Taxonomy" id="118510"/>
    <lineage>
        <taxon>Eukaryota</taxon>
        <taxon>Viridiplantae</taxon>
        <taxon>Streptophyta</taxon>
        <taxon>Embryophyta</taxon>
        <taxon>Tracheophyta</taxon>
        <taxon>Spermatophyta</taxon>
        <taxon>Magnoliopsida</taxon>
        <taxon>eudicotyledons</taxon>
        <taxon>Gunneridae</taxon>
        <taxon>Pentapetalae</taxon>
        <taxon>asterids</taxon>
        <taxon>campanulids</taxon>
        <taxon>Asterales</taxon>
        <taxon>Asteraceae</taxon>
        <taxon>Asteroideae</taxon>
        <taxon>Anthemideae</taxon>
        <taxon>Anthemidinae</taxon>
        <taxon>Tanacetum</taxon>
    </lineage>
</organism>
<accession>A0A699H5V8</accession>
<comment type="caution">
    <text evidence="1">The sequence shown here is derived from an EMBL/GenBank/DDBJ whole genome shotgun (WGS) entry which is preliminary data.</text>
</comment>
<protein>
    <submittedName>
        <fullName evidence="1">Uncharacterized protein</fullName>
    </submittedName>
</protein>
<gene>
    <name evidence="1" type="ORF">Tci_332085</name>
</gene>
<evidence type="ECO:0000313" key="1">
    <source>
        <dbReference type="EMBL" id="GEX60110.1"/>
    </source>
</evidence>
<name>A0A699H5V8_TANCI</name>
<dbReference type="EMBL" id="BKCJ010118152">
    <property type="protein sequence ID" value="GEX60110.1"/>
    <property type="molecule type" value="Genomic_DNA"/>
</dbReference>
<dbReference type="AlphaFoldDB" id="A0A699H5V8"/>
<sequence length="248" mass="27676">MKPTRKVTQVPQPSDLMEHVANEAIHKELGVSLVRTATTTSSLGAEQDSGDTTTQTRVLELEKTKTSQHNEIASSKRRVKKLEKRNRSRTYKLKRLYKVGLSARVESSREEESLSEDASKQGMIEAIDADEDVTLVNDQDDAKKDMFDVNGLGGEKVFAAAGQNENVVNITTEELTLAQALKALKFSKPKDKGKAIMIKEPVKPKKKDQIRLDEEATKKLQAEFNEEARLAREKAVKEQEANIALIET</sequence>
<proteinExistence type="predicted"/>
<reference evidence="1" key="1">
    <citation type="journal article" date="2019" name="Sci. Rep.">
        <title>Draft genome of Tanacetum cinerariifolium, the natural source of mosquito coil.</title>
        <authorList>
            <person name="Yamashiro T."/>
            <person name="Shiraishi A."/>
            <person name="Satake H."/>
            <person name="Nakayama K."/>
        </authorList>
    </citation>
    <scope>NUCLEOTIDE SEQUENCE</scope>
</reference>